<protein>
    <recommendedName>
        <fullName evidence="2">Pre-rRNA-processing protein RIX1 N-terminal domain-containing protein</fullName>
    </recommendedName>
</protein>
<evidence type="ECO:0000313" key="4">
    <source>
        <dbReference type="Proteomes" id="UP000818624"/>
    </source>
</evidence>
<evidence type="ECO:0000313" key="3">
    <source>
        <dbReference type="EMBL" id="WFD46640.1"/>
    </source>
</evidence>
<gene>
    <name evidence="3" type="ORF">GLX27_001277</name>
</gene>
<dbReference type="EMBL" id="CP046234">
    <property type="protein sequence ID" value="WFD46640.1"/>
    <property type="molecule type" value="Genomic_DNA"/>
</dbReference>
<evidence type="ECO:0000259" key="2">
    <source>
        <dbReference type="Pfam" id="PF08167"/>
    </source>
</evidence>
<dbReference type="Pfam" id="PF08167">
    <property type="entry name" value="RIX1"/>
    <property type="match status" value="1"/>
</dbReference>
<proteinExistence type="predicted"/>
<feature type="region of interest" description="Disordered" evidence="1">
    <location>
        <begin position="664"/>
        <end position="690"/>
    </location>
</feature>
<keyword evidence="4" id="KW-1185">Reference proteome</keyword>
<feature type="compositionally biased region" description="Low complexity" evidence="1">
    <location>
        <begin position="716"/>
        <end position="732"/>
    </location>
</feature>
<feature type="compositionally biased region" description="Acidic residues" evidence="1">
    <location>
        <begin position="787"/>
        <end position="804"/>
    </location>
</feature>
<evidence type="ECO:0000256" key="1">
    <source>
        <dbReference type="SAM" id="MobiDB-lite"/>
    </source>
</evidence>
<feature type="domain" description="Pre-rRNA-processing protein RIX1 N-terminal" evidence="2">
    <location>
        <begin position="33"/>
        <end position="201"/>
    </location>
</feature>
<sequence length="804" mass="84505">MATLAAVLGALEEPHSDADALRCADEARACNTLGTLDADARKLLDRRLHALLSTSVRAQESQAAWAKAAYVADVYLEQAGWAVAEEHGAQWIQKTLTHAEHAASHPASLPRLLPLLALVVDRVMGRESSAHPEYYRVVVAPNVPKLATALVALAEAAQGDATQLEPLLQLLLLHISRHPNVYRPHAAPLHALCMRILFGAYALMDDACAARPDERVVRAAAQLLAELHLTGAATGGHGKVSQAQLWLAPLSEMLDAALAAVRGAVPSQGAPAPSAALGWADTTQDYTVSIPAHLARLLCLVGDETHTGVLVAYLTYATPRPVPVPIGRLLALAHALVRAQSVDAAHLPQDQLRAEHTILPRMRRAGLRLFAVTTLLFQTACWRYVEEDASLLDDICALAETQTVPDAACVLAVRVLAIAFTQGALPGGTLPGAGLVLDPASMRVQRMARLAIHACSQVLLPTAQSDEPTTKRARQFESDTVALANRLAQDRVLAQGARVMEWADAGLALFLALFGVLSCSPTPGSRDLARTGALVVVGLAEALLESRLLVVERPEVLALAQRAVRTLVSLVVSNHGALVAYILLRARALLERGVQSPVPLLRVACEDGLAQTTPLLRPRAPPVFDSVDSTALETRESDVVPLPRPAYNAAKRGAEALDEIWRLETGDEPMDDGEEEGQTMPSRDERMPLAPTAQPAMPLASMTQAPQLAAPPAPAATPVSAPAAPAADASHAAPPPRTGAPAASTMPAPAEAVAPAPTARAPVAPAATSAPMPGAPMPSAPMPNTDADSDSDAMPELDVGSDDE</sequence>
<feature type="region of interest" description="Disordered" evidence="1">
    <location>
        <begin position="705"/>
        <end position="804"/>
    </location>
</feature>
<feature type="compositionally biased region" description="Acidic residues" evidence="1">
    <location>
        <begin position="666"/>
        <end position="677"/>
    </location>
</feature>
<dbReference type="Proteomes" id="UP000818624">
    <property type="component" value="Chromosome 1"/>
</dbReference>
<accession>A0ABY8EQC8</accession>
<organism evidence="3 4">
    <name type="scientific">Malassezia furfur</name>
    <name type="common">Pityriasis versicolor infection agent</name>
    <name type="synonym">Pityrosporum furfur</name>
    <dbReference type="NCBI Taxonomy" id="55194"/>
    <lineage>
        <taxon>Eukaryota</taxon>
        <taxon>Fungi</taxon>
        <taxon>Dikarya</taxon>
        <taxon>Basidiomycota</taxon>
        <taxon>Ustilaginomycotina</taxon>
        <taxon>Malasseziomycetes</taxon>
        <taxon>Malasseziales</taxon>
        <taxon>Malasseziaceae</taxon>
        <taxon>Malassezia</taxon>
    </lineage>
</organism>
<feature type="compositionally biased region" description="Low complexity" evidence="1">
    <location>
        <begin position="739"/>
        <end position="772"/>
    </location>
</feature>
<name>A0ABY8EQC8_MALFU</name>
<reference evidence="3 4" key="1">
    <citation type="journal article" date="2020" name="Elife">
        <title>Loss of centromere function drives karyotype evolution in closely related Malassezia species.</title>
        <authorList>
            <person name="Sankaranarayanan S.R."/>
            <person name="Ianiri G."/>
            <person name="Coelho M.A."/>
            <person name="Reza M.H."/>
            <person name="Thimmappa B.C."/>
            <person name="Ganguly P."/>
            <person name="Vadnala R.N."/>
            <person name="Sun S."/>
            <person name="Siddharthan R."/>
            <person name="Tellgren-Roth C."/>
            <person name="Dawson T.L."/>
            <person name="Heitman J."/>
            <person name="Sanyal K."/>
        </authorList>
    </citation>
    <scope>NUCLEOTIDE SEQUENCE [LARGE SCALE GENOMIC DNA]</scope>
    <source>
        <strain evidence="3">CBS14141</strain>
    </source>
</reference>
<dbReference type="InterPro" id="IPR012583">
    <property type="entry name" value="RIX1_N"/>
</dbReference>